<dbReference type="PANTHER" id="PTHR42987:SF7">
    <property type="entry name" value="SIGNAL PEPTIDE PEPTIDASE SPPA-RELATED"/>
    <property type="match status" value="1"/>
</dbReference>
<feature type="domain" description="Peptidase S49" evidence="6">
    <location>
        <begin position="100"/>
        <end position="251"/>
    </location>
</feature>
<comment type="similarity">
    <text evidence="1">Belongs to the peptidase S49 family.</text>
</comment>
<evidence type="ECO:0000313" key="10">
    <source>
        <dbReference type="Proteomes" id="UP000239685"/>
    </source>
</evidence>
<dbReference type="Gene3D" id="3.90.226.10">
    <property type="entry name" value="2-enoyl-CoA Hydratase, Chain A, domain 1"/>
    <property type="match status" value="2"/>
</dbReference>
<comment type="caution">
    <text evidence="7">The sequence shown here is derived from an EMBL/GenBank/DDBJ whole genome shotgun (WGS) entry which is preliminary data.</text>
</comment>
<evidence type="ECO:0000256" key="3">
    <source>
        <dbReference type="ARBA" id="ARBA00022801"/>
    </source>
</evidence>
<dbReference type="EMBL" id="FAVB01000002">
    <property type="protein sequence ID" value="CUU77022.1"/>
    <property type="molecule type" value="Genomic_DNA"/>
</dbReference>
<evidence type="ECO:0000256" key="1">
    <source>
        <dbReference type="ARBA" id="ARBA00008683"/>
    </source>
</evidence>
<dbReference type="InterPro" id="IPR004635">
    <property type="entry name" value="Pept_S49_SppA"/>
</dbReference>
<dbReference type="GO" id="GO:0006508">
    <property type="term" value="P:proteolysis"/>
    <property type="evidence" value="ECO:0007669"/>
    <property type="project" value="UniProtKB-KW"/>
</dbReference>
<accession>A0A2S5J7P8</accession>
<dbReference type="EC" id="3.4.-.-" evidence="7"/>
<gene>
    <name evidence="7" type="primary">sppA</name>
    <name evidence="8" type="ORF">CDQ78_02420</name>
    <name evidence="7" type="ORF">ERS686654_00821</name>
</gene>
<reference evidence="7 9" key="1">
    <citation type="submission" date="2015-11" db="EMBL/GenBank/DDBJ databases">
        <authorList>
            <consortium name="Pathogen Informatics"/>
        </authorList>
    </citation>
    <scope>NUCLEOTIDE SEQUENCE [LARGE SCALE GENOMIC DNA]</scope>
    <source>
        <strain evidence="7 9">006A-0059</strain>
    </source>
</reference>
<sequence length="287" mass="31896">MQILKLIFSPFAAIFKFINTYFKTCVFLFIVALVLFSGDKVSNPNLTQISLNGAIVDEKTVLDQIYEAMDDESIKGVLFDVDSPGGALAPSIAISDALRELKAKKPVLAYASGTMASGSYYASIWADKIYANRGSFIGSIGVIMQGANIEELANKIGIKTQTIKAGEFKEAGAFYRAWSKAEKDELQNLVNKSYELFYGDVAKARKLNLNDVDIWANARVFLANDALKLGLIDGIKSYRDAKKELEILSGVENPIWKERPVFDKFISNFTKESANLMFRIFFGNEVR</sequence>
<keyword evidence="3 7" id="KW-0378">Hydrolase</keyword>
<dbReference type="EC" id="3.4.21.-" evidence="7"/>
<dbReference type="RefSeq" id="WP_059426270.1">
    <property type="nucleotide sequence ID" value="NZ_FAUT01000002.1"/>
</dbReference>
<feature type="transmembrane region" description="Helical" evidence="5">
    <location>
        <begin position="21"/>
        <end position="38"/>
    </location>
</feature>
<dbReference type="InterPro" id="IPR029045">
    <property type="entry name" value="ClpP/crotonase-like_dom_sf"/>
</dbReference>
<evidence type="ECO:0000256" key="4">
    <source>
        <dbReference type="ARBA" id="ARBA00022825"/>
    </source>
</evidence>
<dbReference type="EMBL" id="NIQP01000002">
    <property type="protein sequence ID" value="PPB72432.1"/>
    <property type="molecule type" value="Genomic_DNA"/>
</dbReference>
<evidence type="ECO:0000256" key="2">
    <source>
        <dbReference type="ARBA" id="ARBA00022670"/>
    </source>
</evidence>
<keyword evidence="5" id="KW-0472">Membrane</keyword>
<dbReference type="SUPFAM" id="SSF52096">
    <property type="entry name" value="ClpP/crotonase"/>
    <property type="match status" value="1"/>
</dbReference>
<keyword evidence="9" id="KW-1185">Reference proteome</keyword>
<keyword evidence="2" id="KW-0645">Protease</keyword>
<keyword evidence="5" id="KW-1133">Transmembrane helix</keyword>
<proteinExistence type="inferred from homology"/>
<dbReference type="InterPro" id="IPR002142">
    <property type="entry name" value="Peptidase_S49"/>
</dbReference>
<evidence type="ECO:0000259" key="6">
    <source>
        <dbReference type="Pfam" id="PF01343"/>
    </source>
</evidence>
<dbReference type="AlphaFoldDB" id="A0A0S4S7C3"/>
<dbReference type="NCBIfam" id="TIGR00706">
    <property type="entry name" value="SppA_dom"/>
    <property type="match status" value="1"/>
</dbReference>
<evidence type="ECO:0000313" key="7">
    <source>
        <dbReference type="EMBL" id="CUU77022.1"/>
    </source>
</evidence>
<dbReference type="GO" id="GO:0008236">
    <property type="term" value="F:serine-type peptidase activity"/>
    <property type="evidence" value="ECO:0007669"/>
    <property type="project" value="UniProtKB-KW"/>
</dbReference>
<dbReference type="CDD" id="cd07023">
    <property type="entry name" value="S49_Sppa_N_C"/>
    <property type="match status" value="1"/>
</dbReference>
<organism evidence="7 9">
    <name type="scientific">Campylobacter hyointestinalis subsp. hyointestinalis</name>
    <dbReference type="NCBI Taxonomy" id="91352"/>
    <lineage>
        <taxon>Bacteria</taxon>
        <taxon>Pseudomonadati</taxon>
        <taxon>Campylobacterota</taxon>
        <taxon>Epsilonproteobacteria</taxon>
        <taxon>Campylobacterales</taxon>
        <taxon>Campylobacteraceae</taxon>
        <taxon>Campylobacter</taxon>
    </lineage>
</organism>
<dbReference type="InterPro" id="IPR047272">
    <property type="entry name" value="S49_SppA_C"/>
</dbReference>
<reference evidence="8 10" key="2">
    <citation type="submission" date="2017-06" db="EMBL/GenBank/DDBJ databases">
        <title>Updating the genomic taxonomy and epidemiology of Campylobacter hyointestinalis; discovery in New Zealand farmed ruminants.</title>
        <authorList>
            <person name="Wilkinson D.A."/>
            <person name="Fayaz A."/>
            <person name="Biggs P.J."/>
            <person name="Midwinter A.C."/>
        </authorList>
    </citation>
    <scope>NUCLEOTIDE SEQUENCE [LARGE SCALE GENOMIC DNA]</scope>
    <source>
        <strain evidence="8 10">S1614a</strain>
    </source>
</reference>
<dbReference type="Proteomes" id="UP000239685">
    <property type="component" value="Unassembled WGS sequence"/>
</dbReference>
<evidence type="ECO:0000256" key="5">
    <source>
        <dbReference type="SAM" id="Phobius"/>
    </source>
</evidence>
<name>A0A0S4S7C3_CAMHY</name>
<dbReference type="Proteomes" id="UP000052237">
    <property type="component" value="Unassembled WGS sequence"/>
</dbReference>
<evidence type="ECO:0000313" key="8">
    <source>
        <dbReference type="EMBL" id="PPB72432.1"/>
    </source>
</evidence>
<accession>A0A0S4S7C3</accession>
<keyword evidence="4" id="KW-0720">Serine protease</keyword>
<protein>
    <submittedName>
        <fullName evidence="7 8">Signal peptide peptidase SppA</fullName>
        <ecNumber evidence="7">3.4.-.-</ecNumber>
        <ecNumber evidence="7">3.4.21.-</ecNumber>
    </submittedName>
</protein>
<dbReference type="PANTHER" id="PTHR42987">
    <property type="entry name" value="PEPTIDASE S49"/>
    <property type="match status" value="1"/>
</dbReference>
<keyword evidence="5" id="KW-0812">Transmembrane</keyword>
<dbReference type="Pfam" id="PF01343">
    <property type="entry name" value="Peptidase_S49"/>
    <property type="match status" value="1"/>
</dbReference>
<evidence type="ECO:0000313" key="9">
    <source>
        <dbReference type="Proteomes" id="UP000052237"/>
    </source>
</evidence>